<evidence type="ECO:0008006" key="3">
    <source>
        <dbReference type="Google" id="ProtNLM"/>
    </source>
</evidence>
<name>A0A2P7RZZ6_9HYPH</name>
<evidence type="ECO:0000313" key="2">
    <source>
        <dbReference type="Proteomes" id="UP000240653"/>
    </source>
</evidence>
<protein>
    <recommendedName>
        <fullName evidence="3">Phage tail protein</fullName>
    </recommendedName>
</protein>
<sequence>MPVSPNTLNYFQGTGLLEWTPKGGAKRDLGNIVECELTPTVGTKREHKSSRNGSKKTDKVQYDDKSVTIRIVLDEITAENLGMMMMSDVDESTEGKVIRIMSKSIIEGALTFTGTNDVGNKVHGDFPNVSFGPTGSFSPISGDDWGQIEITGDLLATEYTDGTSDFGRMTIVDAEE</sequence>
<organism evidence="1 2">
    <name type="scientific">Pseudaminobacter soli</name>
    <name type="common">ex Li et al. 2025</name>
    <dbReference type="NCBI Taxonomy" id="1295366"/>
    <lineage>
        <taxon>Bacteria</taxon>
        <taxon>Pseudomonadati</taxon>
        <taxon>Pseudomonadota</taxon>
        <taxon>Alphaproteobacteria</taxon>
        <taxon>Hyphomicrobiales</taxon>
        <taxon>Phyllobacteriaceae</taxon>
        <taxon>Pseudaminobacter</taxon>
    </lineage>
</organism>
<gene>
    <name evidence="1" type="ORF">C7I85_26085</name>
</gene>
<evidence type="ECO:0000313" key="1">
    <source>
        <dbReference type="EMBL" id="PSJ55763.1"/>
    </source>
</evidence>
<comment type="caution">
    <text evidence="1">The sequence shown here is derived from an EMBL/GenBank/DDBJ whole genome shotgun (WGS) entry which is preliminary data.</text>
</comment>
<proteinExistence type="predicted"/>
<keyword evidence="2" id="KW-1185">Reference proteome</keyword>
<reference evidence="1 2" key="1">
    <citation type="submission" date="2018-03" db="EMBL/GenBank/DDBJ databases">
        <title>The draft genome of Mesorhizobium soli JCM 19897.</title>
        <authorList>
            <person name="Li L."/>
            <person name="Liu L."/>
            <person name="Liang L."/>
            <person name="Wang T."/>
            <person name="Zhang X."/>
        </authorList>
    </citation>
    <scope>NUCLEOTIDE SEQUENCE [LARGE SCALE GENOMIC DNA]</scope>
    <source>
        <strain evidence="1 2">JCM 19897</strain>
    </source>
</reference>
<dbReference type="RefSeq" id="WP_106726927.1">
    <property type="nucleotide sequence ID" value="NZ_PXYL01000022.1"/>
</dbReference>
<dbReference type="OrthoDB" id="8081579at2"/>
<dbReference type="Proteomes" id="UP000240653">
    <property type="component" value="Unassembled WGS sequence"/>
</dbReference>
<dbReference type="EMBL" id="PXYL01000022">
    <property type="protein sequence ID" value="PSJ55763.1"/>
    <property type="molecule type" value="Genomic_DNA"/>
</dbReference>
<accession>A0A2P7RZZ6</accession>
<dbReference type="AlphaFoldDB" id="A0A2P7RZZ6"/>